<sequence>MAALCFCPSAASFPVLLDALLLMSIVGGCASSQTQTLSVSYSTHTTMPRLDHDGQMELQALVAIRQTLEPLIAKRILDDTDKITSLAVSNSRDLFKFELDQILLNLKTGQDLQPEDYASFLEDLHRLLQLLEGLIDEKVLHPSVDLDLVEHQDHIATLPQEISTSTVVVNGLASLIYPKLAALMKTASDEPDSSNLSKLVRLPEIEEDCKRAEQTLTDFNAKNLSRSNTAGRDEVGGINVGDRSRHKPATKSKSVSHQLESIRQSQECLSGILNALRNNIRDSECPDCHIAKLQIRDPGNNSSNNELQYKLFVTCSTVQDKWQETNCTVVRNL</sequence>
<name>A0A2J6S877_HYAVF</name>
<organism evidence="3 4">
    <name type="scientific">Hyaloscypha variabilis (strain UAMH 11265 / GT02V1 / F)</name>
    <name type="common">Meliniomyces variabilis</name>
    <dbReference type="NCBI Taxonomy" id="1149755"/>
    <lineage>
        <taxon>Eukaryota</taxon>
        <taxon>Fungi</taxon>
        <taxon>Dikarya</taxon>
        <taxon>Ascomycota</taxon>
        <taxon>Pezizomycotina</taxon>
        <taxon>Leotiomycetes</taxon>
        <taxon>Helotiales</taxon>
        <taxon>Hyaloscyphaceae</taxon>
        <taxon>Hyaloscypha</taxon>
        <taxon>Hyaloscypha variabilis</taxon>
    </lineage>
</organism>
<feature type="chain" id="PRO_5014387733" evidence="2">
    <location>
        <begin position="32"/>
        <end position="333"/>
    </location>
</feature>
<keyword evidence="4" id="KW-1185">Reference proteome</keyword>
<evidence type="ECO:0000256" key="2">
    <source>
        <dbReference type="SAM" id="SignalP"/>
    </source>
</evidence>
<accession>A0A2J6S877</accession>
<proteinExistence type="predicted"/>
<evidence type="ECO:0000313" key="3">
    <source>
        <dbReference type="EMBL" id="PMD46967.1"/>
    </source>
</evidence>
<keyword evidence="2" id="KW-0732">Signal</keyword>
<feature type="region of interest" description="Disordered" evidence="1">
    <location>
        <begin position="227"/>
        <end position="257"/>
    </location>
</feature>
<dbReference type="EMBL" id="KZ613938">
    <property type="protein sequence ID" value="PMD46967.1"/>
    <property type="molecule type" value="Genomic_DNA"/>
</dbReference>
<evidence type="ECO:0000313" key="4">
    <source>
        <dbReference type="Proteomes" id="UP000235786"/>
    </source>
</evidence>
<protein>
    <submittedName>
        <fullName evidence="3">Uncharacterized protein</fullName>
    </submittedName>
</protein>
<dbReference type="AlphaFoldDB" id="A0A2J6S877"/>
<reference evidence="3 4" key="1">
    <citation type="submission" date="2016-04" db="EMBL/GenBank/DDBJ databases">
        <title>A degradative enzymes factory behind the ericoid mycorrhizal symbiosis.</title>
        <authorList>
            <consortium name="DOE Joint Genome Institute"/>
            <person name="Martino E."/>
            <person name="Morin E."/>
            <person name="Grelet G."/>
            <person name="Kuo A."/>
            <person name="Kohler A."/>
            <person name="Daghino S."/>
            <person name="Barry K."/>
            <person name="Choi C."/>
            <person name="Cichocki N."/>
            <person name="Clum A."/>
            <person name="Copeland A."/>
            <person name="Hainaut M."/>
            <person name="Haridas S."/>
            <person name="Labutti K."/>
            <person name="Lindquist E."/>
            <person name="Lipzen A."/>
            <person name="Khouja H.-R."/>
            <person name="Murat C."/>
            <person name="Ohm R."/>
            <person name="Olson A."/>
            <person name="Spatafora J."/>
            <person name="Veneault-Fourrey C."/>
            <person name="Henrissat B."/>
            <person name="Grigoriev I."/>
            <person name="Martin F."/>
            <person name="Perotto S."/>
        </authorList>
    </citation>
    <scope>NUCLEOTIDE SEQUENCE [LARGE SCALE GENOMIC DNA]</scope>
    <source>
        <strain evidence="3 4">F</strain>
    </source>
</reference>
<evidence type="ECO:0000256" key="1">
    <source>
        <dbReference type="SAM" id="MobiDB-lite"/>
    </source>
</evidence>
<gene>
    <name evidence="3" type="ORF">L207DRAFT_149808</name>
</gene>
<feature type="signal peptide" evidence="2">
    <location>
        <begin position="1"/>
        <end position="31"/>
    </location>
</feature>
<dbReference type="Proteomes" id="UP000235786">
    <property type="component" value="Unassembled WGS sequence"/>
</dbReference>
<dbReference type="OrthoDB" id="10350356at2759"/>